<dbReference type="Proteomes" id="UP000215559">
    <property type="component" value="Unassembled WGS sequence"/>
</dbReference>
<dbReference type="AlphaFoldDB" id="A0A235BW75"/>
<dbReference type="InterPro" id="IPR002550">
    <property type="entry name" value="CNNM"/>
</dbReference>
<dbReference type="GO" id="GO:0005886">
    <property type="term" value="C:plasma membrane"/>
    <property type="evidence" value="ECO:0007669"/>
    <property type="project" value="TreeGrafter"/>
</dbReference>
<evidence type="ECO:0000256" key="6">
    <source>
        <dbReference type="ARBA" id="ARBA00023136"/>
    </source>
</evidence>
<evidence type="ECO:0008006" key="14">
    <source>
        <dbReference type="Google" id="ProtNLM"/>
    </source>
</evidence>
<feature type="transmembrane region" description="Helical" evidence="9">
    <location>
        <begin position="125"/>
        <end position="147"/>
    </location>
</feature>
<dbReference type="Pfam" id="PF00571">
    <property type="entry name" value="CBS"/>
    <property type="match status" value="2"/>
</dbReference>
<dbReference type="InterPro" id="IPR000644">
    <property type="entry name" value="CBS_dom"/>
</dbReference>
<sequence>MELIAGLVLILASGFFSGSETAVYQAQWIRLATWSYHRLSGAKMALRLLNRQELTVITTLVGTNLCNVFATMFFSSFLAIRFGPAYAGFAIITVVILTLLFGEFLPKSFAQAGPNRWLRYSSVPLATSFALFAPVTLVLEGIARLFATPFARSSAKLSLTRQDFLSAMRQRERSNGQYYKHVPSPGQSISNMVARLFRFSGMKVEEAAIPIEQVKSVPCQAVLKDILMVIEEHGFSRIPVYQGEKTNITGVIFAKDLLASWRPNIRPIQKVAEGARVMEVLEKMKHRGEHIAVVTDESNRVTGIVTLEDILEELVGEIRSED</sequence>
<feature type="transmembrane region" description="Helical" evidence="9">
    <location>
        <begin position="54"/>
        <end position="74"/>
    </location>
</feature>
<evidence type="ECO:0000256" key="7">
    <source>
        <dbReference type="PROSITE-ProRule" id="PRU00703"/>
    </source>
</evidence>
<dbReference type="Pfam" id="PF01595">
    <property type="entry name" value="CNNM"/>
    <property type="match status" value="1"/>
</dbReference>
<dbReference type="PROSITE" id="PS51846">
    <property type="entry name" value="CNNM"/>
    <property type="match status" value="1"/>
</dbReference>
<evidence type="ECO:0000256" key="8">
    <source>
        <dbReference type="PROSITE-ProRule" id="PRU01193"/>
    </source>
</evidence>
<gene>
    <name evidence="12" type="ORF">CH330_02730</name>
</gene>
<keyword evidence="3" id="KW-0677">Repeat</keyword>
<reference evidence="12 13" key="1">
    <citation type="submission" date="2017-07" db="EMBL/GenBank/DDBJ databases">
        <title>Recovery of genomes from metagenomes via a dereplication, aggregation, and scoring strategy.</title>
        <authorList>
            <person name="Sieber C.M."/>
            <person name="Probst A.J."/>
            <person name="Sharrar A."/>
            <person name="Thomas B.C."/>
            <person name="Hess M."/>
            <person name="Tringe S.G."/>
            <person name="Banfield J.F."/>
        </authorList>
    </citation>
    <scope>NUCLEOTIDE SEQUENCE [LARGE SCALE GENOMIC DNA]</scope>
    <source>
        <strain evidence="12">JGI_Cruoil_03_51_56</strain>
    </source>
</reference>
<evidence type="ECO:0000313" key="13">
    <source>
        <dbReference type="Proteomes" id="UP000215559"/>
    </source>
</evidence>
<evidence type="ECO:0000256" key="9">
    <source>
        <dbReference type="SAM" id="Phobius"/>
    </source>
</evidence>
<evidence type="ECO:0000256" key="3">
    <source>
        <dbReference type="ARBA" id="ARBA00022737"/>
    </source>
</evidence>
<feature type="transmembrane region" description="Helical" evidence="9">
    <location>
        <begin position="86"/>
        <end position="105"/>
    </location>
</feature>
<keyword evidence="5 7" id="KW-0129">CBS domain</keyword>
<dbReference type="PANTHER" id="PTHR22777">
    <property type="entry name" value="HEMOLYSIN-RELATED"/>
    <property type="match status" value="1"/>
</dbReference>
<dbReference type="SUPFAM" id="SSF54631">
    <property type="entry name" value="CBS-domain pair"/>
    <property type="match status" value="1"/>
</dbReference>
<evidence type="ECO:0000256" key="1">
    <source>
        <dbReference type="ARBA" id="ARBA00004141"/>
    </source>
</evidence>
<evidence type="ECO:0000256" key="4">
    <source>
        <dbReference type="ARBA" id="ARBA00022989"/>
    </source>
</evidence>
<comment type="caution">
    <text evidence="12">The sequence shown here is derived from an EMBL/GenBank/DDBJ whole genome shotgun (WGS) entry which is preliminary data.</text>
</comment>
<keyword evidence="6 8" id="KW-0472">Membrane</keyword>
<dbReference type="EMBL" id="NOZP01000048">
    <property type="protein sequence ID" value="OYD16492.1"/>
    <property type="molecule type" value="Genomic_DNA"/>
</dbReference>
<dbReference type="CDD" id="cd04590">
    <property type="entry name" value="CBS_pair_CorC_HlyC_assoc"/>
    <property type="match status" value="1"/>
</dbReference>
<name>A0A235BW75_UNCW3</name>
<accession>A0A235BW75</accession>
<evidence type="ECO:0000259" key="11">
    <source>
        <dbReference type="PROSITE" id="PS51846"/>
    </source>
</evidence>
<evidence type="ECO:0000259" key="10">
    <source>
        <dbReference type="PROSITE" id="PS51371"/>
    </source>
</evidence>
<organism evidence="12 13">
    <name type="scientific">candidate division WOR-3 bacterium JGI_Cruoil_03_51_56</name>
    <dbReference type="NCBI Taxonomy" id="1973747"/>
    <lineage>
        <taxon>Bacteria</taxon>
        <taxon>Bacteria division WOR-3</taxon>
    </lineage>
</organism>
<keyword evidence="4 8" id="KW-1133">Transmembrane helix</keyword>
<comment type="subcellular location">
    <subcellularLocation>
        <location evidence="1">Membrane</location>
        <topology evidence="1">Multi-pass membrane protein</topology>
    </subcellularLocation>
</comment>
<evidence type="ECO:0000256" key="2">
    <source>
        <dbReference type="ARBA" id="ARBA00022692"/>
    </source>
</evidence>
<evidence type="ECO:0000256" key="5">
    <source>
        <dbReference type="ARBA" id="ARBA00023122"/>
    </source>
</evidence>
<proteinExistence type="predicted"/>
<dbReference type="SMART" id="SM00116">
    <property type="entry name" value="CBS"/>
    <property type="match status" value="2"/>
</dbReference>
<evidence type="ECO:0000313" key="12">
    <source>
        <dbReference type="EMBL" id="OYD16492.1"/>
    </source>
</evidence>
<dbReference type="InterPro" id="IPR046342">
    <property type="entry name" value="CBS_dom_sf"/>
</dbReference>
<feature type="domain" description="CBS" evidence="10">
    <location>
        <begin position="264"/>
        <end position="321"/>
    </location>
</feature>
<feature type="domain" description="CNNM transmembrane" evidence="11">
    <location>
        <begin position="1"/>
        <end position="172"/>
    </location>
</feature>
<dbReference type="PANTHER" id="PTHR22777:SF17">
    <property type="entry name" value="UPF0053 PROTEIN SLL0260"/>
    <property type="match status" value="1"/>
</dbReference>
<dbReference type="Gene3D" id="3.10.580.10">
    <property type="entry name" value="CBS-domain"/>
    <property type="match status" value="1"/>
</dbReference>
<dbReference type="InterPro" id="IPR044751">
    <property type="entry name" value="Ion_transp-like_CBS"/>
</dbReference>
<dbReference type="PROSITE" id="PS51371">
    <property type="entry name" value="CBS"/>
    <property type="match status" value="1"/>
</dbReference>
<protein>
    <recommendedName>
        <fullName evidence="14">Hemolysin</fullName>
    </recommendedName>
</protein>
<keyword evidence="2 8" id="KW-0812">Transmembrane</keyword>